<feature type="transmembrane region" description="Helical" evidence="1">
    <location>
        <begin position="199"/>
        <end position="218"/>
    </location>
</feature>
<proteinExistence type="predicted"/>
<accession>R4Z0U4</accession>
<keyword evidence="1" id="KW-0472">Membrane</keyword>
<comment type="caution">
    <text evidence="2">The sequence shown here is derived from an EMBL/GenBank/DDBJ whole genome shotgun (WGS) entry which is preliminary data.</text>
</comment>
<feature type="transmembrane region" description="Helical" evidence="1">
    <location>
        <begin position="173"/>
        <end position="193"/>
    </location>
</feature>
<reference evidence="2 3" key="1">
    <citation type="journal article" date="2013" name="ISME J.">
        <title>Metabolic model for the filamentous 'Candidatus Microthrix parvicella' based on genomic and metagenomic analyses.</title>
        <authorList>
            <person name="Jon McIlroy S."/>
            <person name="Kristiansen R."/>
            <person name="Albertsen M."/>
            <person name="Michael Karst S."/>
            <person name="Rossetti S."/>
            <person name="Lund Nielsen J."/>
            <person name="Tandoi V."/>
            <person name="James Seviour R."/>
            <person name="Nielsen P.H."/>
        </authorList>
    </citation>
    <scope>NUCLEOTIDE SEQUENCE [LARGE SCALE GENOMIC DNA]</scope>
    <source>
        <strain evidence="2 3">RN1</strain>
    </source>
</reference>
<evidence type="ECO:0000313" key="3">
    <source>
        <dbReference type="Proteomes" id="UP000018291"/>
    </source>
</evidence>
<dbReference type="EMBL" id="CANL01000036">
    <property type="protein sequence ID" value="CCM64554.1"/>
    <property type="molecule type" value="Genomic_DNA"/>
</dbReference>
<name>R4Z0U4_9ACTN</name>
<feature type="transmembrane region" description="Helical" evidence="1">
    <location>
        <begin position="663"/>
        <end position="683"/>
    </location>
</feature>
<feature type="transmembrane region" description="Helical" evidence="1">
    <location>
        <begin position="114"/>
        <end position="135"/>
    </location>
</feature>
<evidence type="ECO:0008006" key="4">
    <source>
        <dbReference type="Google" id="ProtNLM"/>
    </source>
</evidence>
<evidence type="ECO:0000313" key="2">
    <source>
        <dbReference type="EMBL" id="CCM64554.1"/>
    </source>
</evidence>
<dbReference type="STRING" id="1229780.BN381_410023"/>
<keyword evidence="3" id="KW-1185">Reference proteome</keyword>
<gene>
    <name evidence="2" type="ORF">BN381_410023</name>
</gene>
<feature type="transmembrane region" description="Helical" evidence="1">
    <location>
        <begin position="336"/>
        <end position="355"/>
    </location>
</feature>
<sequence>MAHPQAPEETTSEPAPRIERAPAWVSSLGSQAARLGGRARALTPEPRPCWPNVGPAIGVLVGFILVRRVLVGGLPEGDDAPYHVAKNAFAFTEIFARGHLDGWGPTFSMGSQQFLLYGPGASLVAAALRLLSLGLVDQRTLVGWVGALAFVATAPAAYFMARGLRLGRTGASVVGLAALCVSVPYGTGLAGTFDLGLVPHQLAVPMVLVTLGALIRVVDQPDRRWVTLAAAAATGVTVTHLTSALVTLVTFGILVAVRSLTPPDPSDVAAGGPHAGLRAAYRLGLAGLLAAGFGAWWLLPLSQNPGPRPATATWDTPELGQEVLSLVRTDLWSSQLIVMITLAALAICALWLLVASPAMAPLGRWRVSVVMAGPAVLLALYAMYHLLPGDTGLLMVNRGTGYAALMWIVPIGVVADHAVARRSEPAALTLVALLGAGIVAFPALIPASGLARPAPAPSPELQAASGVLARAVKPEGRFAWVHESNFDTGFGPVHPELWLAMDADASTLNGFGGETISPVDTFLQYHLAEMDPRQAEPQLVRNGVSHLIGRPATLARYESLPEWQRIWASDRLAVLEHVGPVNLAAPQQGQTTELTGWSPERVTWRSEGADQLVTGIPAFPKWHLSVDGSPVPNSERDGFLTARLPDRGAHTVEAVFRRSWADYVGVVITLVVIAWRAGALTTLRRRRVLKRTNQSAGDAPSGDDHG</sequence>
<dbReference type="Proteomes" id="UP000018291">
    <property type="component" value="Unassembled WGS sequence"/>
</dbReference>
<feature type="transmembrane region" description="Helical" evidence="1">
    <location>
        <begin position="141"/>
        <end position="161"/>
    </location>
</feature>
<keyword evidence="1" id="KW-0812">Transmembrane</keyword>
<dbReference type="AlphaFoldDB" id="R4Z0U4"/>
<feature type="transmembrane region" description="Helical" evidence="1">
    <location>
        <begin position="426"/>
        <end position="445"/>
    </location>
</feature>
<evidence type="ECO:0000256" key="1">
    <source>
        <dbReference type="SAM" id="Phobius"/>
    </source>
</evidence>
<feature type="transmembrane region" description="Helical" evidence="1">
    <location>
        <begin position="279"/>
        <end position="299"/>
    </location>
</feature>
<organism evidence="2 3">
    <name type="scientific">Candidatus Neomicrothrix parvicella RN1</name>
    <dbReference type="NCBI Taxonomy" id="1229780"/>
    <lineage>
        <taxon>Bacteria</taxon>
        <taxon>Bacillati</taxon>
        <taxon>Actinomycetota</taxon>
        <taxon>Acidimicrobiia</taxon>
        <taxon>Acidimicrobiales</taxon>
        <taxon>Microthrixaceae</taxon>
        <taxon>Candidatus Neomicrothrix</taxon>
    </lineage>
</organism>
<feature type="transmembrane region" description="Helical" evidence="1">
    <location>
        <begin position="367"/>
        <end position="387"/>
    </location>
</feature>
<keyword evidence="1" id="KW-1133">Transmembrane helix</keyword>
<protein>
    <recommendedName>
        <fullName evidence="4">Membrane protein 6-pyruvoyl-tetrahydropterin synthase-related domain-containing protein</fullName>
    </recommendedName>
</protein>
<feature type="transmembrane region" description="Helical" evidence="1">
    <location>
        <begin position="399"/>
        <end position="419"/>
    </location>
</feature>
<dbReference type="HOGENOM" id="CLU_390666_0_0_11"/>
<dbReference type="RefSeq" id="WP_012228741.1">
    <property type="nucleotide sequence ID" value="NZ_HG422565.1"/>
</dbReference>